<gene>
    <name evidence="2" type="ORF">NBR_LOCUS757</name>
</gene>
<reference evidence="4" key="1">
    <citation type="submission" date="2017-02" db="UniProtKB">
        <authorList>
            <consortium name="WormBaseParasite"/>
        </authorList>
    </citation>
    <scope>IDENTIFICATION</scope>
</reference>
<name>A0A0N4XE04_NIPBR</name>
<organism evidence="4">
    <name type="scientific">Nippostrongylus brasiliensis</name>
    <name type="common">Rat hookworm</name>
    <dbReference type="NCBI Taxonomy" id="27835"/>
    <lineage>
        <taxon>Eukaryota</taxon>
        <taxon>Metazoa</taxon>
        <taxon>Ecdysozoa</taxon>
        <taxon>Nematoda</taxon>
        <taxon>Chromadorea</taxon>
        <taxon>Rhabditida</taxon>
        <taxon>Rhabditina</taxon>
        <taxon>Rhabditomorpha</taxon>
        <taxon>Strongyloidea</taxon>
        <taxon>Heligmosomidae</taxon>
        <taxon>Nippostrongylus</taxon>
    </lineage>
</organism>
<proteinExistence type="predicted"/>
<dbReference type="Proteomes" id="UP000271162">
    <property type="component" value="Unassembled WGS sequence"/>
</dbReference>
<dbReference type="WBParaSite" id="NBR_0000075601-mRNA-1">
    <property type="protein sequence ID" value="NBR_0000075601-mRNA-1"/>
    <property type="gene ID" value="NBR_0000075601"/>
</dbReference>
<feature type="compositionally biased region" description="Basic and acidic residues" evidence="1">
    <location>
        <begin position="40"/>
        <end position="51"/>
    </location>
</feature>
<feature type="region of interest" description="Disordered" evidence="1">
    <location>
        <begin position="31"/>
        <end position="51"/>
    </location>
</feature>
<dbReference type="EMBL" id="UYSL01000410">
    <property type="protein sequence ID" value="VDL63728.1"/>
    <property type="molecule type" value="Genomic_DNA"/>
</dbReference>
<accession>A0A0N4XE04</accession>
<reference evidence="2 3" key="2">
    <citation type="submission" date="2018-11" db="EMBL/GenBank/DDBJ databases">
        <authorList>
            <consortium name="Pathogen Informatics"/>
        </authorList>
    </citation>
    <scope>NUCLEOTIDE SEQUENCE [LARGE SCALE GENOMIC DNA]</scope>
</reference>
<evidence type="ECO:0000313" key="3">
    <source>
        <dbReference type="Proteomes" id="UP000271162"/>
    </source>
</evidence>
<keyword evidence="3" id="KW-1185">Reference proteome</keyword>
<sequence length="79" mass="8828">MNSWLVPIQNSHCTLLFRACTDALRQQPKRLVSSSVPNYKEGEEGKLDGQSGRERGVQLWGLVMKEGEQVPGMDLDPSQ</sequence>
<evidence type="ECO:0000256" key="1">
    <source>
        <dbReference type="SAM" id="MobiDB-lite"/>
    </source>
</evidence>
<evidence type="ECO:0000313" key="2">
    <source>
        <dbReference type="EMBL" id="VDL63728.1"/>
    </source>
</evidence>
<dbReference type="AlphaFoldDB" id="A0A0N4XE04"/>
<protein>
    <submittedName>
        <fullName evidence="2 4">Uncharacterized protein</fullName>
    </submittedName>
</protein>
<evidence type="ECO:0000313" key="4">
    <source>
        <dbReference type="WBParaSite" id="NBR_0000075601-mRNA-1"/>
    </source>
</evidence>